<dbReference type="GO" id="GO:0006310">
    <property type="term" value="P:DNA recombination"/>
    <property type="evidence" value="ECO:0007669"/>
    <property type="project" value="UniProtKB-KW"/>
</dbReference>
<feature type="domain" description="Tyr recombinase" evidence="6">
    <location>
        <begin position="224"/>
        <end position="385"/>
    </location>
</feature>
<dbReference type="PANTHER" id="PTHR30629:SF2">
    <property type="entry name" value="PROPHAGE INTEGRASE INTS-RELATED"/>
    <property type="match status" value="1"/>
</dbReference>
<feature type="compositionally biased region" description="Basic residues" evidence="5">
    <location>
        <begin position="1"/>
        <end position="11"/>
    </location>
</feature>
<evidence type="ECO:0000256" key="4">
    <source>
        <dbReference type="ARBA" id="ARBA00023172"/>
    </source>
</evidence>
<evidence type="ECO:0000256" key="5">
    <source>
        <dbReference type="SAM" id="MobiDB-lite"/>
    </source>
</evidence>
<dbReference type="RefSeq" id="WP_092370751.1">
    <property type="nucleotide sequence ID" value="NZ_FOIM01000042.1"/>
</dbReference>
<keyword evidence="2" id="KW-0229">DNA integration</keyword>
<evidence type="ECO:0000256" key="2">
    <source>
        <dbReference type="ARBA" id="ARBA00022908"/>
    </source>
</evidence>
<dbReference type="Gene3D" id="1.10.443.10">
    <property type="entry name" value="Intergrase catalytic core"/>
    <property type="match status" value="1"/>
</dbReference>
<reference evidence="8" key="1">
    <citation type="submission" date="2016-10" db="EMBL/GenBank/DDBJ databases">
        <authorList>
            <person name="Varghese N."/>
            <person name="Submissions S."/>
        </authorList>
    </citation>
    <scope>NUCLEOTIDE SEQUENCE [LARGE SCALE GENOMIC DNA]</scope>
    <source>
        <strain evidence="8">NLAE-zl-G277</strain>
    </source>
</reference>
<dbReference type="STRING" id="460384.SAMN05216313_14210"/>
<keyword evidence="3" id="KW-0238">DNA-binding</keyword>
<organism evidence="7 8">
    <name type="scientific">Enterocloster lavalensis</name>
    <dbReference type="NCBI Taxonomy" id="460384"/>
    <lineage>
        <taxon>Bacteria</taxon>
        <taxon>Bacillati</taxon>
        <taxon>Bacillota</taxon>
        <taxon>Clostridia</taxon>
        <taxon>Lachnospirales</taxon>
        <taxon>Lachnospiraceae</taxon>
        <taxon>Enterocloster</taxon>
    </lineage>
</organism>
<evidence type="ECO:0000256" key="1">
    <source>
        <dbReference type="ARBA" id="ARBA00008857"/>
    </source>
</evidence>
<name>A0A1I0K1F7_9FIRM</name>
<keyword evidence="4" id="KW-0233">DNA recombination</keyword>
<dbReference type="Proteomes" id="UP000198508">
    <property type="component" value="Unassembled WGS sequence"/>
</dbReference>
<sequence length="391" mass="44823">MSRPKKKKRTYPRLPNKFGSIKKLSGNRTNPYGVYPPTTEFDEDGRPKSVPALAYVDDWYYGFSILTAYHAGTYVPGVYPPKPAQKLTDIEGLDEVIKNLINDYSKLRSALTGQVERVQGPTFAEVYKRFYNWKYVSSKKMYSESSKSSAKAAFKNCASLHDQIFADLRYSDLQAVIDGCELKHASLELILNLFHQMYAYADIEGLCEKDYSAHVKINIEDDDEGGEPFTEEELKILWKNEKNPEIELLLIMCYSGYRIAAYKTLKVNLDDQYFQGGLKTKAGKDRIVPIHPGILTLVKRRIKRDGGLLVCSVGKYRKSMYGALEMLGIEKHTPHDCRHTFSALCEKYEVQENDRKRMLGHSFGNDITNKTYGHRNLEDLRTEICKIKICR</sequence>
<dbReference type="PROSITE" id="PS51898">
    <property type="entry name" value="TYR_RECOMBINASE"/>
    <property type="match status" value="1"/>
</dbReference>
<feature type="region of interest" description="Disordered" evidence="5">
    <location>
        <begin position="1"/>
        <end position="33"/>
    </location>
</feature>
<comment type="similarity">
    <text evidence="1">Belongs to the 'phage' integrase family.</text>
</comment>
<dbReference type="InterPro" id="IPR010998">
    <property type="entry name" value="Integrase_recombinase_N"/>
</dbReference>
<accession>A0A1I0K1F7</accession>
<evidence type="ECO:0000313" key="8">
    <source>
        <dbReference type="Proteomes" id="UP000198508"/>
    </source>
</evidence>
<evidence type="ECO:0000313" key="7">
    <source>
        <dbReference type="EMBL" id="SEU17284.1"/>
    </source>
</evidence>
<dbReference type="PANTHER" id="PTHR30629">
    <property type="entry name" value="PROPHAGE INTEGRASE"/>
    <property type="match status" value="1"/>
</dbReference>
<dbReference type="GO" id="GO:0015074">
    <property type="term" value="P:DNA integration"/>
    <property type="evidence" value="ECO:0007669"/>
    <property type="project" value="UniProtKB-KW"/>
</dbReference>
<keyword evidence="8" id="KW-1185">Reference proteome</keyword>
<proteinExistence type="inferred from homology"/>
<protein>
    <recommendedName>
        <fullName evidence="6">Tyr recombinase domain-containing protein</fullName>
    </recommendedName>
</protein>
<dbReference type="InterPro" id="IPR002104">
    <property type="entry name" value="Integrase_catalytic"/>
</dbReference>
<dbReference type="SUPFAM" id="SSF56349">
    <property type="entry name" value="DNA breaking-rejoining enzymes"/>
    <property type="match status" value="1"/>
</dbReference>
<dbReference type="Gene3D" id="1.10.150.130">
    <property type="match status" value="1"/>
</dbReference>
<gene>
    <name evidence="7" type="ORF">SAMN05216313_14210</name>
</gene>
<evidence type="ECO:0000259" key="6">
    <source>
        <dbReference type="PROSITE" id="PS51898"/>
    </source>
</evidence>
<evidence type="ECO:0000256" key="3">
    <source>
        <dbReference type="ARBA" id="ARBA00023125"/>
    </source>
</evidence>
<dbReference type="EMBL" id="FOIM01000042">
    <property type="protein sequence ID" value="SEU17284.1"/>
    <property type="molecule type" value="Genomic_DNA"/>
</dbReference>
<dbReference type="AlphaFoldDB" id="A0A1I0K1F7"/>
<dbReference type="GO" id="GO:0003677">
    <property type="term" value="F:DNA binding"/>
    <property type="evidence" value="ECO:0007669"/>
    <property type="project" value="UniProtKB-KW"/>
</dbReference>
<dbReference type="InterPro" id="IPR050808">
    <property type="entry name" value="Phage_Integrase"/>
</dbReference>
<dbReference type="InterPro" id="IPR013762">
    <property type="entry name" value="Integrase-like_cat_sf"/>
</dbReference>
<dbReference type="InterPro" id="IPR011010">
    <property type="entry name" value="DNA_brk_join_enz"/>
</dbReference>